<dbReference type="InterPro" id="IPR013078">
    <property type="entry name" value="His_Pase_superF_clade-1"/>
</dbReference>
<dbReference type="Gene3D" id="3.40.50.1240">
    <property type="entry name" value="Phosphoglycerate mutase-like"/>
    <property type="match status" value="1"/>
</dbReference>
<protein>
    <submittedName>
        <fullName evidence="1">Histidine phosphatase superfamily protein (Branch 1)</fullName>
    </submittedName>
</protein>
<proteinExistence type="predicted"/>
<dbReference type="SUPFAM" id="SSF53254">
    <property type="entry name" value="Phosphoglycerate mutase-like"/>
    <property type="match status" value="1"/>
</dbReference>
<comment type="caution">
    <text evidence="1">The sequence shown here is derived from an EMBL/GenBank/DDBJ whole genome shotgun (WGS) entry which is preliminary data.</text>
</comment>
<dbReference type="InterPro" id="IPR029033">
    <property type="entry name" value="His_PPase_superfam"/>
</dbReference>
<accession>A0A2T0PZ91</accession>
<dbReference type="EMBL" id="PVZC01000007">
    <property type="protein sequence ID" value="PRX96727.1"/>
    <property type="molecule type" value="Genomic_DNA"/>
</dbReference>
<name>A0A2T0PZ91_9ACTN</name>
<dbReference type="OrthoDB" id="4120859at2"/>
<evidence type="ECO:0000313" key="1">
    <source>
        <dbReference type="EMBL" id="PRX96727.1"/>
    </source>
</evidence>
<gene>
    <name evidence="1" type="ORF">CLV72_107250</name>
</gene>
<dbReference type="AlphaFoldDB" id="A0A2T0PZ91"/>
<sequence>MPVDIVFGTRSISEDNERGIAAGRLPGRLSEQGRRLAAELGERRRENGVAAVLSSDLARAAETELPRFRPGARVLIVGHAPTRRALDQLIDGRPLEELVDADFGWREGREYRLG</sequence>
<evidence type="ECO:0000313" key="2">
    <source>
        <dbReference type="Proteomes" id="UP000237846"/>
    </source>
</evidence>
<reference evidence="1 2" key="1">
    <citation type="submission" date="2018-03" db="EMBL/GenBank/DDBJ databases">
        <title>Genomic Encyclopedia of Archaeal and Bacterial Type Strains, Phase II (KMG-II): from individual species to whole genera.</title>
        <authorList>
            <person name="Goeker M."/>
        </authorList>
    </citation>
    <scope>NUCLEOTIDE SEQUENCE [LARGE SCALE GENOMIC DNA]</scope>
    <source>
        <strain evidence="1 2">DSM 45601</strain>
    </source>
</reference>
<dbReference type="Proteomes" id="UP000237846">
    <property type="component" value="Unassembled WGS sequence"/>
</dbReference>
<keyword evidence="2" id="KW-1185">Reference proteome</keyword>
<organism evidence="1 2">
    <name type="scientific">Allonocardiopsis opalescens</name>
    <dbReference type="NCBI Taxonomy" id="1144618"/>
    <lineage>
        <taxon>Bacteria</taxon>
        <taxon>Bacillati</taxon>
        <taxon>Actinomycetota</taxon>
        <taxon>Actinomycetes</taxon>
        <taxon>Streptosporangiales</taxon>
        <taxon>Allonocardiopsis</taxon>
    </lineage>
</organism>
<dbReference type="Pfam" id="PF00300">
    <property type="entry name" value="His_Phos_1"/>
    <property type="match status" value="1"/>
</dbReference>
<dbReference type="RefSeq" id="WP_106250163.1">
    <property type="nucleotide sequence ID" value="NZ_PVZC01000007.1"/>
</dbReference>